<dbReference type="RefSeq" id="WP_195169138.1">
    <property type="nucleotide sequence ID" value="NZ_CP062983.1"/>
</dbReference>
<accession>A0A7S8E659</accession>
<evidence type="ECO:0000313" key="2">
    <source>
        <dbReference type="Proteomes" id="UP000594468"/>
    </source>
</evidence>
<name>A0A7S8E659_9CHLR</name>
<sequence>MPYNQTRHLQVTPPIDTNAYTANDVVGGLLTFGNLESGGGGTIRSAYIVDTHSEGADLTLYLFRSKPSTINDDAAFAPTADDLKKLVAIVAFAGSDFVTLNSMDWQRKLLDVSFEAGDENALYGYLVDGTGGTWAAANNLTIGVDVWAD</sequence>
<reference evidence="1 2" key="1">
    <citation type="submission" date="2020-02" db="EMBL/GenBank/DDBJ databases">
        <authorList>
            <person name="Zheng R.K."/>
            <person name="Sun C.M."/>
        </authorList>
    </citation>
    <scope>NUCLEOTIDE SEQUENCE [LARGE SCALE GENOMIC DNA]</scope>
    <source>
        <strain evidence="2">rifampicinis</strain>
    </source>
</reference>
<evidence type="ECO:0000313" key="1">
    <source>
        <dbReference type="EMBL" id="QPC81065.1"/>
    </source>
</evidence>
<dbReference type="EMBL" id="CP062983">
    <property type="protein sequence ID" value="QPC81065.1"/>
    <property type="molecule type" value="Genomic_DNA"/>
</dbReference>
<gene>
    <name evidence="1" type="ORF">G4Y79_15280</name>
</gene>
<organism evidence="1 2">
    <name type="scientific">Phototrophicus methaneseepsis</name>
    <dbReference type="NCBI Taxonomy" id="2710758"/>
    <lineage>
        <taxon>Bacteria</taxon>
        <taxon>Bacillati</taxon>
        <taxon>Chloroflexota</taxon>
        <taxon>Candidatus Thermofontia</taxon>
        <taxon>Phototrophicales</taxon>
        <taxon>Phototrophicaceae</taxon>
        <taxon>Phototrophicus</taxon>
    </lineage>
</organism>
<keyword evidence="2" id="KW-1185">Reference proteome</keyword>
<proteinExistence type="predicted"/>
<protein>
    <submittedName>
        <fullName evidence="1">Uncharacterized protein</fullName>
    </submittedName>
</protein>
<dbReference type="AlphaFoldDB" id="A0A7S8E659"/>
<dbReference type="Proteomes" id="UP000594468">
    <property type="component" value="Chromosome"/>
</dbReference>
<dbReference type="KEGG" id="pmet:G4Y79_15280"/>